<keyword evidence="4" id="KW-0539">Nucleus</keyword>
<evidence type="ECO:0000256" key="3">
    <source>
        <dbReference type="ARBA" id="ARBA00022737"/>
    </source>
</evidence>
<dbReference type="GO" id="GO:0000472">
    <property type="term" value="P:endonucleolytic cleavage to generate mature 5'-end of SSU-rRNA from (SSU-rRNA, 5.8S rRNA, LSU-rRNA)"/>
    <property type="evidence" value="ECO:0007669"/>
    <property type="project" value="EnsemblFungi"/>
</dbReference>
<sequence>MAEHTQAGRKKRSREEATKPTADEEITDPSSNEEDEELSQEEVAVDEQLESDEEFEGENPADKRRRLARQYLDNLKAEANDIMAEKEEGFAGENANREVDDYNNFDAGDMDKDIIASRLKQDVAEQQGRVYRFIADNLLLSEAKTTFTRVGDKNLTSLSCYQPDLKKFNYESQQVSNKNKDKIFAYTVSKDMQLTKYDVTDFKQRPKVMKYAKGGIRFTPVSNQQYENTTEGHYDEILTVAASPDGKYVVTGGRDRKLIVWSTESLAPIKVIPTKDRRGEVLSLVFRKNSDELYASCADYKIRTYSIKQFSQLETLYGHHDIVVDISALSMERCVTVGARDRTAMLWKIPDETRLTFRGGDDPEKLLKRWLKNNAVGQEDGELKYPDKSEAPLFFTEGSIDVVSMIDDSHFITGSDNGNLSLWSLAKKKPIFIERAAHGLIPLPDSTEISGEANKEVRERQLQEKKLLQPFWITAIYAIPYSNVFISGSANGSLKVWKIKENLREFELLGELPNCKGVVTKIQAVEAGRHNRETFRILASVSKEHRLGRWFPKIPGGRNGIFSAVIEQTGF</sequence>
<keyword evidence="2 5" id="KW-0853">WD repeat</keyword>
<feature type="region of interest" description="Disordered" evidence="6">
    <location>
        <begin position="1"/>
        <end position="62"/>
    </location>
</feature>
<dbReference type="GO" id="GO:0031428">
    <property type="term" value="C:box C/D methylation guide snoRNP complex"/>
    <property type="evidence" value="ECO:0007669"/>
    <property type="project" value="EnsemblFungi"/>
</dbReference>
<evidence type="ECO:0000256" key="5">
    <source>
        <dbReference type="PROSITE-ProRule" id="PRU00221"/>
    </source>
</evidence>
<name>G0V8D5_NAUCA</name>
<gene>
    <name evidence="7" type="primary">NCAS0A11750</name>
    <name evidence="7" type="ordered locus">NCAS_0A11750</name>
</gene>
<organism evidence="7 8">
    <name type="scientific">Naumovozyma castellii</name>
    <name type="common">Yeast</name>
    <name type="synonym">Saccharomyces castellii</name>
    <dbReference type="NCBI Taxonomy" id="27288"/>
    <lineage>
        <taxon>Eukaryota</taxon>
        <taxon>Fungi</taxon>
        <taxon>Dikarya</taxon>
        <taxon>Ascomycota</taxon>
        <taxon>Saccharomycotina</taxon>
        <taxon>Saccharomycetes</taxon>
        <taxon>Saccharomycetales</taxon>
        <taxon>Saccharomycetaceae</taxon>
        <taxon>Naumovozyma</taxon>
    </lineage>
</organism>
<dbReference type="FunCoup" id="G0V8D5">
    <property type="interactions" value="1168"/>
</dbReference>
<dbReference type="GO" id="GO:0032040">
    <property type="term" value="C:small-subunit processome"/>
    <property type="evidence" value="ECO:0007669"/>
    <property type="project" value="EnsemblFungi"/>
</dbReference>
<evidence type="ECO:0000256" key="6">
    <source>
        <dbReference type="SAM" id="MobiDB-lite"/>
    </source>
</evidence>
<dbReference type="STRING" id="1064592.G0V8D5"/>
<dbReference type="KEGG" id="ncs:NCAS_0A11750"/>
<evidence type="ECO:0000256" key="4">
    <source>
        <dbReference type="ARBA" id="ARBA00023242"/>
    </source>
</evidence>
<dbReference type="OrthoDB" id="189968at2759"/>
<dbReference type="HOGENOM" id="CLU_014017_1_0_1"/>
<dbReference type="eggNOG" id="KOG0299">
    <property type="taxonomic scope" value="Eukaryota"/>
</dbReference>
<dbReference type="AlphaFoldDB" id="G0V8D5"/>
<keyword evidence="3" id="KW-0677">Repeat</keyword>
<dbReference type="PROSITE" id="PS50294">
    <property type="entry name" value="WD_REPEATS_REGION"/>
    <property type="match status" value="1"/>
</dbReference>
<reference evidence="7 8" key="1">
    <citation type="journal article" date="2011" name="Proc. Natl. Acad. Sci. U.S.A.">
        <title>Evolutionary erosion of yeast sex chromosomes by mating-type switching accidents.</title>
        <authorList>
            <person name="Gordon J.L."/>
            <person name="Armisen D."/>
            <person name="Proux-Wera E."/>
            <person name="Oheigeartaigh S.S."/>
            <person name="Byrne K.P."/>
            <person name="Wolfe K.H."/>
        </authorList>
    </citation>
    <scope>NUCLEOTIDE SEQUENCE [LARGE SCALE GENOMIC DNA]</scope>
    <source>
        <strain evidence="8">ATCC 76901 / BCRC 22586 / CBS 4309 / NBRC 1992 / NRRL Y-12630</strain>
    </source>
</reference>
<dbReference type="InterPro" id="IPR015943">
    <property type="entry name" value="WD40/YVTN_repeat-like_dom_sf"/>
</dbReference>
<dbReference type="GO" id="GO:0000480">
    <property type="term" value="P:endonucleolytic cleavage in 5'-ETS of tricistronic rRNA transcript (SSU-rRNA, 5.8S rRNA, LSU-rRNA)"/>
    <property type="evidence" value="ECO:0007669"/>
    <property type="project" value="EnsemblFungi"/>
</dbReference>
<protein>
    <submittedName>
        <fullName evidence="7">Uncharacterized protein</fullName>
    </submittedName>
</protein>
<evidence type="ECO:0000256" key="1">
    <source>
        <dbReference type="ARBA" id="ARBA00004123"/>
    </source>
</evidence>
<dbReference type="InParanoid" id="G0V8D5"/>
<dbReference type="SMART" id="SM00320">
    <property type="entry name" value="WD40"/>
    <property type="match status" value="5"/>
</dbReference>
<dbReference type="Pfam" id="PF00400">
    <property type="entry name" value="WD40"/>
    <property type="match status" value="3"/>
</dbReference>
<evidence type="ECO:0000313" key="7">
    <source>
        <dbReference type="EMBL" id="CCC67733.1"/>
    </source>
</evidence>
<comment type="subcellular location">
    <subcellularLocation>
        <location evidence="1">Nucleus</location>
    </subcellularLocation>
</comment>
<proteinExistence type="predicted"/>
<dbReference type="GO" id="GO:0000447">
    <property type="term" value="P:endonucleolytic cleavage in ITS1 to separate SSU-rRNA from 5.8S rRNA and LSU-rRNA from tricistronic rRNA transcript (SSU-rRNA, 5.8S rRNA, LSU-rRNA)"/>
    <property type="evidence" value="ECO:0007669"/>
    <property type="project" value="EnsemblFungi"/>
</dbReference>
<evidence type="ECO:0000313" key="8">
    <source>
        <dbReference type="Proteomes" id="UP000001640"/>
    </source>
</evidence>
<feature type="repeat" description="WD" evidence="5">
    <location>
        <begin position="230"/>
        <end position="271"/>
    </location>
</feature>
<dbReference type="FunFam" id="2.130.10.10:FF:000644">
    <property type="entry name" value="Rrp9p"/>
    <property type="match status" value="1"/>
</dbReference>
<dbReference type="OMA" id="CSLRIWK"/>
<dbReference type="GeneID" id="96901212"/>
<dbReference type="InterPro" id="IPR036322">
    <property type="entry name" value="WD40_repeat_dom_sf"/>
</dbReference>
<keyword evidence="8" id="KW-1185">Reference proteome</keyword>
<reference key="2">
    <citation type="submission" date="2011-08" db="EMBL/GenBank/DDBJ databases">
        <title>Genome sequence of Naumovozyma castellii.</title>
        <authorList>
            <person name="Gordon J.L."/>
            <person name="Armisen D."/>
            <person name="Proux-Wera E."/>
            <person name="OhEigeartaigh S.S."/>
            <person name="Byrne K.P."/>
            <person name="Wolfe K.H."/>
        </authorList>
    </citation>
    <scope>NUCLEOTIDE SEQUENCE</scope>
    <source>
        <strain>Type strain:CBS 4309</strain>
    </source>
</reference>
<dbReference type="InterPro" id="IPR001680">
    <property type="entry name" value="WD40_rpt"/>
</dbReference>
<dbReference type="RefSeq" id="XP_003674114.1">
    <property type="nucleotide sequence ID" value="XM_003674066.1"/>
</dbReference>
<dbReference type="Proteomes" id="UP000001640">
    <property type="component" value="Chromosome 1"/>
</dbReference>
<feature type="compositionally biased region" description="Basic and acidic residues" evidence="6">
    <location>
        <begin position="13"/>
        <end position="22"/>
    </location>
</feature>
<feature type="compositionally biased region" description="Acidic residues" evidence="6">
    <location>
        <begin position="23"/>
        <end position="59"/>
    </location>
</feature>
<dbReference type="SUPFAM" id="SSF50978">
    <property type="entry name" value="WD40 repeat-like"/>
    <property type="match status" value="1"/>
</dbReference>
<dbReference type="GO" id="GO:0034511">
    <property type="term" value="F:U3 snoRNA binding"/>
    <property type="evidence" value="ECO:0007669"/>
    <property type="project" value="EnsemblFungi"/>
</dbReference>
<evidence type="ECO:0000256" key="2">
    <source>
        <dbReference type="ARBA" id="ARBA00022574"/>
    </source>
</evidence>
<dbReference type="Gene3D" id="2.130.10.10">
    <property type="entry name" value="YVTN repeat-like/Quinoprotein amine dehydrogenase"/>
    <property type="match status" value="1"/>
</dbReference>
<accession>G0V8D5</accession>
<dbReference type="InterPro" id="IPR039241">
    <property type="entry name" value="Rrp9-like"/>
</dbReference>
<dbReference type="PANTHER" id="PTHR19865">
    <property type="entry name" value="U3 SMALL NUCLEOLAR RNA INTERACTING PROTEIN 2"/>
    <property type="match status" value="1"/>
</dbReference>
<dbReference type="PANTHER" id="PTHR19865:SF0">
    <property type="entry name" value="U3 SMALL NUCLEOLAR RNA-INTERACTING PROTEIN 2"/>
    <property type="match status" value="1"/>
</dbReference>
<dbReference type="PROSITE" id="PS50082">
    <property type="entry name" value="WD_REPEATS_2"/>
    <property type="match status" value="1"/>
</dbReference>
<dbReference type="EMBL" id="HE576752">
    <property type="protein sequence ID" value="CCC67733.1"/>
    <property type="molecule type" value="Genomic_DNA"/>
</dbReference>